<dbReference type="GO" id="GO:0006450">
    <property type="term" value="P:regulation of translational fidelity"/>
    <property type="evidence" value="ECO:0007669"/>
    <property type="project" value="InterPro"/>
</dbReference>
<dbReference type="Gene3D" id="1.10.20.60">
    <property type="entry name" value="Glu-tRNAGln amidotransferase C subunit, N-terminal domain"/>
    <property type="match status" value="1"/>
</dbReference>
<dbReference type="GO" id="GO:0050567">
    <property type="term" value="F:glutaminyl-tRNA synthase (glutamine-hydrolyzing) activity"/>
    <property type="evidence" value="ECO:0007669"/>
    <property type="project" value="UniProtKB-UniRule"/>
</dbReference>
<protein>
    <recommendedName>
        <fullName evidence="6">Aspartyl/glutamyl-tRNA(Asn/Gln) amidotransferase subunit C</fullName>
        <shortName evidence="6">Asp/Glu-ADT subunit C</shortName>
        <ecNumber evidence="6">6.3.5.-</ecNumber>
    </recommendedName>
</protein>
<keyword evidence="7" id="KW-0808">Transferase</keyword>
<keyword evidence="6" id="KW-0648">Protein biosynthesis</keyword>
<comment type="catalytic activity">
    <reaction evidence="5 6">
        <text>L-glutamyl-tRNA(Gln) + L-glutamine + ATP + H2O = L-glutaminyl-tRNA(Gln) + L-glutamate + ADP + phosphate + H(+)</text>
        <dbReference type="Rhea" id="RHEA:17521"/>
        <dbReference type="Rhea" id="RHEA-COMP:9681"/>
        <dbReference type="Rhea" id="RHEA-COMP:9684"/>
        <dbReference type="ChEBI" id="CHEBI:15377"/>
        <dbReference type="ChEBI" id="CHEBI:15378"/>
        <dbReference type="ChEBI" id="CHEBI:29985"/>
        <dbReference type="ChEBI" id="CHEBI:30616"/>
        <dbReference type="ChEBI" id="CHEBI:43474"/>
        <dbReference type="ChEBI" id="CHEBI:58359"/>
        <dbReference type="ChEBI" id="CHEBI:78520"/>
        <dbReference type="ChEBI" id="CHEBI:78521"/>
        <dbReference type="ChEBI" id="CHEBI:456216"/>
    </reaction>
</comment>
<dbReference type="RefSeq" id="WP_126780892.1">
    <property type="nucleotide sequence ID" value="NZ_CAUQJP010000029.1"/>
</dbReference>
<keyword evidence="6" id="KW-0547">Nucleotide-binding</keyword>
<evidence type="ECO:0000256" key="1">
    <source>
        <dbReference type="ARBA" id="ARBA00010757"/>
    </source>
</evidence>
<dbReference type="GO" id="GO:0070681">
    <property type="term" value="P:glutaminyl-tRNAGln biosynthesis via transamidation"/>
    <property type="evidence" value="ECO:0007669"/>
    <property type="project" value="TreeGrafter"/>
</dbReference>
<proteinExistence type="inferred from homology"/>
<gene>
    <name evidence="6" type="primary">gatC</name>
    <name evidence="7" type="ORF">CBF35_10480</name>
</gene>
<evidence type="ECO:0000313" key="7">
    <source>
        <dbReference type="EMBL" id="RST94133.1"/>
    </source>
</evidence>
<dbReference type="EC" id="6.3.5.-" evidence="6"/>
<evidence type="ECO:0000313" key="8">
    <source>
        <dbReference type="Proteomes" id="UP000287239"/>
    </source>
</evidence>
<reference evidence="7 8" key="1">
    <citation type="submission" date="2017-05" db="EMBL/GenBank/DDBJ databases">
        <title>Vagococcus spp. assemblies.</title>
        <authorList>
            <person name="Gulvik C.A."/>
        </authorList>
    </citation>
    <scope>NUCLEOTIDE SEQUENCE [LARGE SCALE GENOMIC DNA]</scope>
    <source>
        <strain evidence="7 8">NCFB 2777</strain>
    </source>
</reference>
<evidence type="ECO:0000256" key="3">
    <source>
        <dbReference type="ARBA" id="ARBA00024799"/>
    </source>
</evidence>
<dbReference type="AlphaFoldDB" id="A0A429ZKE0"/>
<accession>A0A429ZKE0</accession>
<keyword evidence="8" id="KW-1185">Reference proteome</keyword>
<dbReference type="InterPro" id="IPR036113">
    <property type="entry name" value="Asp/Glu-ADT_sf_sub_c"/>
</dbReference>
<organism evidence="7 8">
    <name type="scientific">Vagococcus salmoninarum</name>
    <dbReference type="NCBI Taxonomy" id="2739"/>
    <lineage>
        <taxon>Bacteria</taxon>
        <taxon>Bacillati</taxon>
        <taxon>Bacillota</taxon>
        <taxon>Bacilli</taxon>
        <taxon>Lactobacillales</taxon>
        <taxon>Enterococcaceae</taxon>
        <taxon>Vagococcus</taxon>
    </lineage>
</organism>
<dbReference type="PANTHER" id="PTHR15004">
    <property type="entry name" value="GLUTAMYL-TRNA(GLN) AMIDOTRANSFERASE SUBUNIT C, MITOCHONDRIAL"/>
    <property type="match status" value="1"/>
</dbReference>
<dbReference type="SUPFAM" id="SSF141000">
    <property type="entry name" value="Glu-tRNAGln amidotransferase C subunit"/>
    <property type="match status" value="1"/>
</dbReference>
<dbReference type="GO" id="GO:0016740">
    <property type="term" value="F:transferase activity"/>
    <property type="evidence" value="ECO:0007669"/>
    <property type="project" value="UniProtKB-KW"/>
</dbReference>
<dbReference type="NCBIfam" id="TIGR00135">
    <property type="entry name" value="gatC"/>
    <property type="match status" value="1"/>
</dbReference>
<comment type="function">
    <text evidence="3 6">Allows the formation of correctly charged Asn-tRNA(Asn) or Gln-tRNA(Gln) through the transamidation of misacylated Asp-tRNA(Asn) or Glu-tRNA(Gln) in organisms which lack either or both of asparaginyl-tRNA or glutaminyl-tRNA synthetases. The reaction takes place in the presence of glutamine and ATP through an activated phospho-Asp-tRNA(Asn) or phospho-Glu-tRNA(Gln).</text>
</comment>
<dbReference type="EMBL" id="NGJU01000016">
    <property type="protein sequence ID" value="RST94133.1"/>
    <property type="molecule type" value="Genomic_DNA"/>
</dbReference>
<evidence type="ECO:0000256" key="6">
    <source>
        <dbReference type="HAMAP-Rule" id="MF_00122"/>
    </source>
</evidence>
<comment type="subunit">
    <text evidence="2 6">Heterotrimer of A, B and C subunits.</text>
</comment>
<dbReference type="PANTHER" id="PTHR15004:SF0">
    <property type="entry name" value="GLUTAMYL-TRNA(GLN) AMIDOTRANSFERASE SUBUNIT C, MITOCHONDRIAL"/>
    <property type="match status" value="1"/>
</dbReference>
<dbReference type="GO" id="GO:0006412">
    <property type="term" value="P:translation"/>
    <property type="evidence" value="ECO:0007669"/>
    <property type="project" value="UniProtKB-UniRule"/>
</dbReference>
<name>A0A429ZKE0_9ENTE</name>
<dbReference type="Pfam" id="PF02686">
    <property type="entry name" value="GatC"/>
    <property type="match status" value="1"/>
</dbReference>
<sequence>MSISEEQIKHVAKLSKLAFSEEEVHSFTEQLSKIINMVETLSEVDTEGVAVTTNVIYNDNVMRKDVAVPGTDRDLLMKNAPDSENGYIRVPVIIENGEAGA</sequence>
<comment type="similarity">
    <text evidence="1 6">Belongs to the GatC family.</text>
</comment>
<dbReference type="Proteomes" id="UP000287239">
    <property type="component" value="Unassembled WGS sequence"/>
</dbReference>
<dbReference type="GO" id="GO:0050566">
    <property type="term" value="F:asparaginyl-tRNA synthase (glutamine-hydrolyzing) activity"/>
    <property type="evidence" value="ECO:0007669"/>
    <property type="project" value="RHEA"/>
</dbReference>
<keyword evidence="6" id="KW-0436">Ligase</keyword>
<dbReference type="GeneID" id="98568799"/>
<keyword evidence="6" id="KW-0067">ATP-binding</keyword>
<comment type="catalytic activity">
    <reaction evidence="4 6">
        <text>L-aspartyl-tRNA(Asn) + L-glutamine + ATP + H2O = L-asparaginyl-tRNA(Asn) + L-glutamate + ADP + phosphate + 2 H(+)</text>
        <dbReference type="Rhea" id="RHEA:14513"/>
        <dbReference type="Rhea" id="RHEA-COMP:9674"/>
        <dbReference type="Rhea" id="RHEA-COMP:9677"/>
        <dbReference type="ChEBI" id="CHEBI:15377"/>
        <dbReference type="ChEBI" id="CHEBI:15378"/>
        <dbReference type="ChEBI" id="CHEBI:29985"/>
        <dbReference type="ChEBI" id="CHEBI:30616"/>
        <dbReference type="ChEBI" id="CHEBI:43474"/>
        <dbReference type="ChEBI" id="CHEBI:58359"/>
        <dbReference type="ChEBI" id="CHEBI:78515"/>
        <dbReference type="ChEBI" id="CHEBI:78516"/>
        <dbReference type="ChEBI" id="CHEBI:456216"/>
    </reaction>
</comment>
<evidence type="ECO:0000256" key="2">
    <source>
        <dbReference type="ARBA" id="ARBA00011123"/>
    </source>
</evidence>
<evidence type="ECO:0000256" key="4">
    <source>
        <dbReference type="ARBA" id="ARBA00047380"/>
    </source>
</evidence>
<dbReference type="GO" id="GO:0005524">
    <property type="term" value="F:ATP binding"/>
    <property type="evidence" value="ECO:0007669"/>
    <property type="project" value="UniProtKB-KW"/>
</dbReference>
<evidence type="ECO:0000256" key="5">
    <source>
        <dbReference type="ARBA" id="ARBA00047913"/>
    </source>
</evidence>
<dbReference type="HAMAP" id="MF_00122">
    <property type="entry name" value="GatC"/>
    <property type="match status" value="1"/>
</dbReference>
<dbReference type="InterPro" id="IPR003837">
    <property type="entry name" value="GatC"/>
</dbReference>
<comment type="caution">
    <text evidence="7">The sequence shown here is derived from an EMBL/GenBank/DDBJ whole genome shotgun (WGS) entry which is preliminary data.</text>
</comment>
<dbReference type="OrthoDB" id="9813938at2"/>